<dbReference type="SUPFAM" id="SSF103575">
    <property type="entry name" value="Plexin repeat"/>
    <property type="match status" value="1"/>
</dbReference>
<sequence length="81" mass="9052">IVFILPLVMSHLWLVLSALLVEARCHTQCAGVRCTECVLSGDNCSWCSQANFSTTRCQPKKLLIDNGCENKYIEEAKSFLT</sequence>
<keyword evidence="1" id="KW-0732">Signal</keyword>
<feature type="non-terminal residue" evidence="3">
    <location>
        <position position="1"/>
    </location>
</feature>
<reference evidence="3" key="1">
    <citation type="submission" date="2014-12" db="EMBL/GenBank/DDBJ databases">
        <title>Insight into the proteome of Arion vulgaris.</title>
        <authorList>
            <person name="Aradska J."/>
            <person name="Bulat T."/>
            <person name="Smidak R."/>
            <person name="Sarate P."/>
            <person name="Gangsoo J."/>
            <person name="Sialana F."/>
            <person name="Bilban M."/>
            <person name="Lubec G."/>
        </authorList>
    </citation>
    <scope>NUCLEOTIDE SEQUENCE</scope>
    <source>
        <tissue evidence="3">Skin</tissue>
    </source>
</reference>
<name>A0A0B6Y294_9EUPU</name>
<evidence type="ECO:0000259" key="2">
    <source>
        <dbReference type="Pfam" id="PF17205"/>
    </source>
</evidence>
<dbReference type="AlphaFoldDB" id="A0A0B6Y294"/>
<evidence type="ECO:0000313" key="3">
    <source>
        <dbReference type="EMBL" id="CEK50253.1"/>
    </source>
</evidence>
<evidence type="ECO:0000256" key="1">
    <source>
        <dbReference type="SAM" id="SignalP"/>
    </source>
</evidence>
<dbReference type="InterPro" id="IPR033760">
    <property type="entry name" value="Integrin_beta_N"/>
</dbReference>
<dbReference type="EMBL" id="HACG01003388">
    <property type="protein sequence ID" value="CEK50253.1"/>
    <property type="molecule type" value="Transcribed_RNA"/>
</dbReference>
<accession>A0A0B6Y294</accession>
<dbReference type="Pfam" id="PF17205">
    <property type="entry name" value="PSI_integrin"/>
    <property type="match status" value="1"/>
</dbReference>
<feature type="signal peptide" evidence="1">
    <location>
        <begin position="1"/>
        <end position="23"/>
    </location>
</feature>
<dbReference type="Gene3D" id="3.30.1680.10">
    <property type="entry name" value="ligand-binding face of the semaphorins, domain 2"/>
    <property type="match status" value="1"/>
</dbReference>
<proteinExistence type="predicted"/>
<organism evidence="3">
    <name type="scientific">Arion vulgaris</name>
    <dbReference type="NCBI Taxonomy" id="1028688"/>
    <lineage>
        <taxon>Eukaryota</taxon>
        <taxon>Metazoa</taxon>
        <taxon>Spiralia</taxon>
        <taxon>Lophotrochozoa</taxon>
        <taxon>Mollusca</taxon>
        <taxon>Gastropoda</taxon>
        <taxon>Heterobranchia</taxon>
        <taxon>Euthyneura</taxon>
        <taxon>Panpulmonata</taxon>
        <taxon>Eupulmonata</taxon>
        <taxon>Stylommatophora</taxon>
        <taxon>Helicina</taxon>
        <taxon>Arionoidea</taxon>
        <taxon>Arionidae</taxon>
        <taxon>Arion</taxon>
    </lineage>
</organism>
<gene>
    <name evidence="3" type="primary">ORF10239</name>
</gene>
<feature type="domain" description="Integrin beta N-terminal" evidence="2">
    <location>
        <begin position="25"/>
        <end position="69"/>
    </location>
</feature>
<protein>
    <recommendedName>
        <fullName evidence="2">Integrin beta N-terminal domain-containing protein</fullName>
    </recommendedName>
</protein>
<feature type="chain" id="PRO_5002126254" description="Integrin beta N-terminal domain-containing protein" evidence="1">
    <location>
        <begin position="24"/>
        <end position="81"/>
    </location>
</feature>
<feature type="non-terminal residue" evidence="3">
    <location>
        <position position="81"/>
    </location>
</feature>